<organism evidence="2 3">
    <name type="scientific">Puccinia coronata f. sp. avenae</name>
    <dbReference type="NCBI Taxonomy" id="200324"/>
    <lineage>
        <taxon>Eukaryota</taxon>
        <taxon>Fungi</taxon>
        <taxon>Dikarya</taxon>
        <taxon>Basidiomycota</taxon>
        <taxon>Pucciniomycotina</taxon>
        <taxon>Pucciniomycetes</taxon>
        <taxon>Pucciniales</taxon>
        <taxon>Pucciniaceae</taxon>
        <taxon>Puccinia</taxon>
    </lineage>
</organism>
<comment type="caution">
    <text evidence="2">The sequence shown here is derived from an EMBL/GenBank/DDBJ whole genome shotgun (WGS) entry which is preliminary data.</text>
</comment>
<gene>
    <name evidence="2" type="ORF">PCASD_12952</name>
</gene>
<sequence length="155" mass="17181">MKHPRSVSFVRRWWVATGCDLQEPNTGNSGGAPGPRDGDPGVSDDEQSHHRTSRSRMVATVTGSHHAVSQRREPSPRPYCRECDEAPVITTNACLSKPPAYCREPFAITLYNYITCGGWPGLRVSAGKIKRDMFTQSNLDKNTLRILIKTGVINE</sequence>
<evidence type="ECO:0000313" key="3">
    <source>
        <dbReference type="Proteomes" id="UP000235392"/>
    </source>
</evidence>
<name>A0A2N5UAJ0_9BASI</name>
<evidence type="ECO:0000313" key="2">
    <source>
        <dbReference type="EMBL" id="PLW34757.1"/>
    </source>
</evidence>
<evidence type="ECO:0000256" key="1">
    <source>
        <dbReference type="SAM" id="MobiDB-lite"/>
    </source>
</evidence>
<reference evidence="2 3" key="1">
    <citation type="submission" date="2017-11" db="EMBL/GenBank/DDBJ databases">
        <title>De novo assembly and phasing of dikaryotic genomes from two isolates of Puccinia coronata f. sp. avenae, the causal agent of oat crown rust.</title>
        <authorList>
            <person name="Miller M.E."/>
            <person name="Zhang Y."/>
            <person name="Omidvar V."/>
            <person name="Sperschneider J."/>
            <person name="Schwessinger B."/>
            <person name="Raley C."/>
            <person name="Palmer J.M."/>
            <person name="Garnica D."/>
            <person name="Upadhyaya N."/>
            <person name="Rathjen J."/>
            <person name="Taylor J.M."/>
            <person name="Park R.F."/>
            <person name="Dodds P.N."/>
            <person name="Hirsch C.D."/>
            <person name="Kianian S.F."/>
            <person name="Figueroa M."/>
        </authorList>
    </citation>
    <scope>NUCLEOTIDE SEQUENCE [LARGE SCALE GENOMIC DNA]</scope>
    <source>
        <strain evidence="2">12SD80</strain>
    </source>
</reference>
<dbReference type="Proteomes" id="UP000235392">
    <property type="component" value="Unassembled WGS sequence"/>
</dbReference>
<dbReference type="EMBL" id="PGCI01000191">
    <property type="protein sequence ID" value="PLW34757.1"/>
    <property type="molecule type" value="Genomic_DNA"/>
</dbReference>
<proteinExistence type="predicted"/>
<dbReference type="AlphaFoldDB" id="A0A2N5UAJ0"/>
<feature type="region of interest" description="Disordered" evidence="1">
    <location>
        <begin position="20"/>
        <end position="78"/>
    </location>
</feature>
<protein>
    <submittedName>
        <fullName evidence="2">Uncharacterized protein</fullName>
    </submittedName>
</protein>
<accession>A0A2N5UAJ0</accession>